<dbReference type="STRING" id="32040.SAMN04489710_11685"/>
<evidence type="ECO:0000256" key="1">
    <source>
        <dbReference type="SAM" id="MobiDB-lite"/>
    </source>
</evidence>
<dbReference type="RefSeq" id="WP_281246101.1">
    <property type="nucleotide sequence ID" value="NZ_FOMQ01000016.1"/>
</dbReference>
<name>A0A1I1YED8_9BURK</name>
<accession>A0A1I1YED8</accession>
<dbReference type="EMBL" id="FOMQ01000016">
    <property type="protein sequence ID" value="SFE16290.1"/>
    <property type="molecule type" value="Genomic_DNA"/>
</dbReference>
<evidence type="ECO:0000313" key="3">
    <source>
        <dbReference type="Proteomes" id="UP000199517"/>
    </source>
</evidence>
<keyword evidence="3" id="KW-1185">Reference proteome</keyword>
<dbReference type="AlphaFoldDB" id="A0A1I1YED8"/>
<feature type="region of interest" description="Disordered" evidence="1">
    <location>
        <begin position="1"/>
        <end position="44"/>
    </location>
</feature>
<dbReference type="Proteomes" id="UP000199517">
    <property type="component" value="Unassembled WGS sequence"/>
</dbReference>
<feature type="compositionally biased region" description="Basic and acidic residues" evidence="1">
    <location>
        <begin position="8"/>
        <end position="18"/>
    </location>
</feature>
<proteinExistence type="predicted"/>
<gene>
    <name evidence="2" type="ORF">SAMN04489710_11685</name>
</gene>
<feature type="compositionally biased region" description="Pro residues" evidence="1">
    <location>
        <begin position="19"/>
        <end position="44"/>
    </location>
</feature>
<sequence>MPTAPTEHPLHEVPDELPRPPGDLPPAPPPSPAPAPAGIPAPPA</sequence>
<reference evidence="3" key="1">
    <citation type="submission" date="2016-10" db="EMBL/GenBank/DDBJ databases">
        <authorList>
            <person name="Varghese N."/>
            <person name="Submissions S."/>
        </authorList>
    </citation>
    <scope>NUCLEOTIDE SEQUENCE [LARGE SCALE GENOMIC DNA]</scope>
    <source>
        <strain evidence="3">DSM 7481</strain>
    </source>
</reference>
<organism evidence="2 3">
    <name type="scientific">Paracidovorax konjaci</name>
    <dbReference type="NCBI Taxonomy" id="32040"/>
    <lineage>
        <taxon>Bacteria</taxon>
        <taxon>Pseudomonadati</taxon>
        <taxon>Pseudomonadota</taxon>
        <taxon>Betaproteobacteria</taxon>
        <taxon>Burkholderiales</taxon>
        <taxon>Comamonadaceae</taxon>
        <taxon>Paracidovorax</taxon>
    </lineage>
</organism>
<evidence type="ECO:0000313" key="2">
    <source>
        <dbReference type="EMBL" id="SFE16290.1"/>
    </source>
</evidence>
<protein>
    <submittedName>
        <fullName evidence="2">Uncharacterized protein</fullName>
    </submittedName>
</protein>